<proteinExistence type="predicted"/>
<reference evidence="2" key="1">
    <citation type="journal article" date="2014" name="Front. Microbiol.">
        <title>High frequency of phylogenetically diverse reductive dehalogenase-homologous genes in deep subseafloor sedimentary metagenomes.</title>
        <authorList>
            <person name="Kawai M."/>
            <person name="Futagami T."/>
            <person name="Toyoda A."/>
            <person name="Takaki Y."/>
            <person name="Nishi S."/>
            <person name="Hori S."/>
            <person name="Arai W."/>
            <person name="Tsubouchi T."/>
            <person name="Morono Y."/>
            <person name="Uchiyama I."/>
            <person name="Ito T."/>
            <person name="Fujiyama A."/>
            <person name="Inagaki F."/>
            <person name="Takami H."/>
        </authorList>
    </citation>
    <scope>NUCLEOTIDE SEQUENCE</scope>
    <source>
        <strain evidence="2">Expedition CK06-06</strain>
    </source>
</reference>
<organism evidence="2">
    <name type="scientific">marine sediment metagenome</name>
    <dbReference type="NCBI Taxonomy" id="412755"/>
    <lineage>
        <taxon>unclassified sequences</taxon>
        <taxon>metagenomes</taxon>
        <taxon>ecological metagenomes</taxon>
    </lineage>
</organism>
<accession>X1MC86</accession>
<name>X1MC86_9ZZZZ</name>
<dbReference type="InterPro" id="IPR055378">
    <property type="entry name" value="GH3_C"/>
</dbReference>
<protein>
    <recommendedName>
        <fullName evidence="1">GH3 C-terminal domain-containing protein</fullName>
    </recommendedName>
</protein>
<feature type="domain" description="GH3 C-terminal" evidence="1">
    <location>
        <begin position="102"/>
        <end position="183"/>
    </location>
</feature>
<evidence type="ECO:0000259" key="1">
    <source>
        <dbReference type="Pfam" id="PF23572"/>
    </source>
</evidence>
<evidence type="ECO:0000313" key="2">
    <source>
        <dbReference type="EMBL" id="GAI15706.1"/>
    </source>
</evidence>
<sequence>ASAVRKYYPALPPQRTYVLSLPERWKDRKRSPNPETMIGDMIQVNALRNPALNIELPQVTFHSRCDDIIDIGGFTRLTERIIWQAVESSGVTYRDWVVQKEVGDNPMLHLYVEPEDPGMTAEDARFTIHQKLMELDADYRHVQDILGFDPLKVTILPQGAFQRYMAKQQAAGADMAHLKPPHLNVPDDVVNALMGTPES</sequence>
<dbReference type="AlphaFoldDB" id="X1MC86"/>
<comment type="caution">
    <text evidence="2">The sequence shown here is derived from an EMBL/GenBank/DDBJ whole genome shotgun (WGS) entry which is preliminary data.</text>
</comment>
<gene>
    <name evidence="2" type="ORF">S06H3_18550</name>
</gene>
<dbReference type="EMBL" id="BARV01009398">
    <property type="protein sequence ID" value="GAI15706.1"/>
    <property type="molecule type" value="Genomic_DNA"/>
</dbReference>
<dbReference type="Pfam" id="PF23572">
    <property type="entry name" value="GH3_C"/>
    <property type="match status" value="1"/>
</dbReference>
<feature type="non-terminal residue" evidence="2">
    <location>
        <position position="1"/>
    </location>
</feature>